<keyword evidence="5" id="KW-1015">Disulfide bond</keyword>
<evidence type="ECO:0000256" key="1">
    <source>
        <dbReference type="ARBA" id="ARBA00004496"/>
    </source>
</evidence>
<evidence type="ECO:0000256" key="6">
    <source>
        <dbReference type="ARBA" id="ARBA00023319"/>
    </source>
</evidence>
<organism evidence="9 10">
    <name type="scientific">Ilyodon furcidens</name>
    <name type="common">goldbreast splitfin</name>
    <dbReference type="NCBI Taxonomy" id="33524"/>
    <lineage>
        <taxon>Eukaryota</taxon>
        <taxon>Metazoa</taxon>
        <taxon>Chordata</taxon>
        <taxon>Craniata</taxon>
        <taxon>Vertebrata</taxon>
        <taxon>Euteleostomi</taxon>
        <taxon>Actinopterygii</taxon>
        <taxon>Neopterygii</taxon>
        <taxon>Teleostei</taxon>
        <taxon>Neoteleostei</taxon>
        <taxon>Acanthomorphata</taxon>
        <taxon>Ovalentaria</taxon>
        <taxon>Atherinomorphae</taxon>
        <taxon>Cyprinodontiformes</taxon>
        <taxon>Goodeidae</taxon>
        <taxon>Ilyodon</taxon>
    </lineage>
</organism>
<evidence type="ECO:0000256" key="5">
    <source>
        <dbReference type="ARBA" id="ARBA00023157"/>
    </source>
</evidence>
<evidence type="ECO:0000256" key="4">
    <source>
        <dbReference type="ARBA" id="ARBA00022737"/>
    </source>
</evidence>
<evidence type="ECO:0000256" key="3">
    <source>
        <dbReference type="ARBA" id="ARBA00022553"/>
    </source>
</evidence>
<keyword evidence="4" id="KW-0677">Repeat</keyword>
<dbReference type="InterPro" id="IPR052385">
    <property type="entry name" value="Obscurin/Obscurin-like_Reg"/>
</dbReference>
<dbReference type="SUPFAM" id="SSF49265">
    <property type="entry name" value="Fibronectin type III"/>
    <property type="match status" value="1"/>
</dbReference>
<dbReference type="Proteomes" id="UP001482620">
    <property type="component" value="Unassembled WGS sequence"/>
</dbReference>
<evidence type="ECO:0000256" key="2">
    <source>
        <dbReference type="ARBA" id="ARBA00022490"/>
    </source>
</evidence>
<evidence type="ECO:0000313" key="10">
    <source>
        <dbReference type="Proteomes" id="UP001482620"/>
    </source>
</evidence>
<dbReference type="PROSITE" id="PS50853">
    <property type="entry name" value="FN3"/>
    <property type="match status" value="1"/>
</dbReference>
<dbReference type="CDD" id="cd00063">
    <property type="entry name" value="FN3"/>
    <property type="match status" value="1"/>
</dbReference>
<name>A0ABV0ULR9_9TELE</name>
<dbReference type="PANTHER" id="PTHR35971:SF4">
    <property type="entry name" value="OBSCURIN"/>
    <property type="match status" value="1"/>
</dbReference>
<proteinExistence type="predicted"/>
<dbReference type="InterPro" id="IPR007110">
    <property type="entry name" value="Ig-like_dom"/>
</dbReference>
<dbReference type="EMBL" id="JAHRIQ010076362">
    <property type="protein sequence ID" value="MEQ2246180.1"/>
    <property type="molecule type" value="Genomic_DNA"/>
</dbReference>
<dbReference type="InterPro" id="IPR013783">
    <property type="entry name" value="Ig-like_fold"/>
</dbReference>
<keyword evidence="6" id="KW-0393">Immunoglobulin domain</keyword>
<dbReference type="PROSITE" id="PS50835">
    <property type="entry name" value="IG_LIKE"/>
    <property type="match status" value="1"/>
</dbReference>
<evidence type="ECO:0008006" key="11">
    <source>
        <dbReference type="Google" id="ProtNLM"/>
    </source>
</evidence>
<keyword evidence="2" id="KW-0963">Cytoplasm</keyword>
<comment type="caution">
    <text evidence="9">The sequence shown here is derived from an EMBL/GenBank/DDBJ whole genome shotgun (WGS) entry which is preliminary data.</text>
</comment>
<evidence type="ECO:0000313" key="9">
    <source>
        <dbReference type="EMBL" id="MEQ2246180.1"/>
    </source>
</evidence>
<dbReference type="PRINTS" id="PR00014">
    <property type="entry name" value="FNTYPEIII"/>
</dbReference>
<dbReference type="InterPro" id="IPR013098">
    <property type="entry name" value="Ig_I-set"/>
</dbReference>
<dbReference type="SMART" id="SM00409">
    <property type="entry name" value="IG"/>
    <property type="match status" value="2"/>
</dbReference>
<keyword evidence="3" id="KW-0597">Phosphoprotein</keyword>
<gene>
    <name evidence="9" type="ORF">ILYODFUR_035597</name>
</gene>
<dbReference type="InterPro" id="IPR003961">
    <property type="entry name" value="FN3_dom"/>
</dbReference>
<dbReference type="SUPFAM" id="SSF48726">
    <property type="entry name" value="Immunoglobulin"/>
    <property type="match status" value="2"/>
</dbReference>
<feature type="domain" description="Ig-like" evidence="7">
    <location>
        <begin position="10"/>
        <end position="93"/>
    </location>
</feature>
<dbReference type="PANTHER" id="PTHR35971">
    <property type="entry name" value="SI:DKEY-31G6.6"/>
    <property type="match status" value="1"/>
</dbReference>
<comment type="subcellular location">
    <subcellularLocation>
        <location evidence="1">Cytoplasm</location>
    </subcellularLocation>
</comment>
<reference evidence="9 10" key="1">
    <citation type="submission" date="2021-06" db="EMBL/GenBank/DDBJ databases">
        <authorList>
            <person name="Palmer J.M."/>
        </authorList>
    </citation>
    <scope>NUCLEOTIDE SEQUENCE [LARGE SCALE GENOMIC DNA]</scope>
    <source>
        <strain evidence="10">if_2019</strain>
        <tissue evidence="9">Muscle</tissue>
    </source>
</reference>
<feature type="non-terminal residue" evidence="9">
    <location>
        <position position="1"/>
    </location>
</feature>
<dbReference type="InterPro" id="IPR036116">
    <property type="entry name" value="FN3_sf"/>
</dbReference>
<dbReference type="Pfam" id="PF07679">
    <property type="entry name" value="I-set"/>
    <property type="match status" value="2"/>
</dbReference>
<feature type="domain" description="Fibronectin type-III" evidence="8">
    <location>
        <begin position="191"/>
        <end position="290"/>
    </location>
</feature>
<evidence type="ECO:0000259" key="8">
    <source>
        <dbReference type="PROSITE" id="PS50853"/>
    </source>
</evidence>
<evidence type="ECO:0000259" key="7">
    <source>
        <dbReference type="PROSITE" id="PS50835"/>
    </source>
</evidence>
<dbReference type="SMART" id="SM00060">
    <property type="entry name" value="FN3"/>
    <property type="match status" value="1"/>
</dbReference>
<protein>
    <recommendedName>
        <fullName evidence="11">Obscurin</fullName>
    </recommendedName>
</protein>
<sequence length="378" mass="42167">ILLFLFYSEPKVPFKRKLHDVEVQEKTSATLMCEVPLIATQTNWFMEETRLEQNTKYRMDEDGMLRRLTIHNVNTNDDGVYICEMKEGSRTVAELTVLGNITKKLPRRTVVPVSDTVIFCVELEHPCPGAFWTRNGEKLKEDSRTSIACVLRQYMLTIKDCQADDSGEVAFVAGDCKTSTRFSVTAPRKHPPDPPVDAVVQNKTDSSITIQWSPPDSNRPVPIKGYIVEKRKVGASTWQRCNAGEILKTTEITISSFAEEASYQFRITATNDFGQSSYLEVPGTFYLEPTAEIRKGLMNSAAVSGEEFSISVELSAVCSGFWSLNGRLLRSGSEYLISRSKNIHTLLIRVVTMEMNGAEIKFVGGGSQSSCILSVKGM</sequence>
<dbReference type="Pfam" id="PF00041">
    <property type="entry name" value="fn3"/>
    <property type="match status" value="1"/>
</dbReference>
<accession>A0ABV0ULR9</accession>
<dbReference type="Gene3D" id="2.60.40.10">
    <property type="entry name" value="Immunoglobulins"/>
    <property type="match status" value="4"/>
</dbReference>
<dbReference type="InterPro" id="IPR003599">
    <property type="entry name" value="Ig_sub"/>
</dbReference>
<dbReference type="InterPro" id="IPR036179">
    <property type="entry name" value="Ig-like_dom_sf"/>
</dbReference>
<keyword evidence="10" id="KW-1185">Reference proteome</keyword>